<proteinExistence type="inferred from homology"/>
<dbReference type="InterPro" id="IPR019268">
    <property type="entry name" value="DUF2278"/>
</dbReference>
<dbReference type="CDD" id="cd11010">
    <property type="entry name" value="S1-P1_nuclease"/>
    <property type="match status" value="1"/>
</dbReference>
<evidence type="ECO:0000313" key="9">
    <source>
        <dbReference type="Proteomes" id="UP000286921"/>
    </source>
</evidence>
<dbReference type="InterPro" id="IPR003154">
    <property type="entry name" value="S1/P1nuclease"/>
</dbReference>
<dbReference type="GO" id="GO:0004519">
    <property type="term" value="F:endonuclease activity"/>
    <property type="evidence" value="ECO:0007669"/>
    <property type="project" value="UniProtKB-KW"/>
</dbReference>
<dbReference type="SUPFAM" id="SSF48537">
    <property type="entry name" value="Phospholipase C/P1 nuclease"/>
    <property type="match status" value="1"/>
</dbReference>
<keyword evidence="4" id="KW-0255">Endonuclease</keyword>
<accession>A0A401KN94</accession>
<dbReference type="InterPro" id="IPR008947">
    <property type="entry name" value="PLipase_C/P1_nuclease_dom_sf"/>
</dbReference>
<keyword evidence="2" id="KW-0540">Nuclease</keyword>
<protein>
    <submittedName>
        <fullName evidence="8">Nuclease S1</fullName>
    </submittedName>
</protein>
<reference evidence="8 9" key="1">
    <citation type="submission" date="2016-09" db="EMBL/GenBank/DDBJ databases">
        <title>Aspergillus awamori IFM 58123T.</title>
        <authorList>
            <person name="Kusuya Y."/>
            <person name="Shimizu M."/>
            <person name="Takahashi H."/>
            <person name="Yaguchi T."/>
        </authorList>
    </citation>
    <scope>NUCLEOTIDE SEQUENCE [LARGE SCALE GENOMIC DNA]</scope>
    <source>
        <strain evidence="8 9">IFM 58123</strain>
    </source>
</reference>
<dbReference type="PANTHER" id="PTHR33146">
    <property type="entry name" value="ENDONUCLEASE 4"/>
    <property type="match status" value="1"/>
</dbReference>
<evidence type="ECO:0000256" key="2">
    <source>
        <dbReference type="ARBA" id="ARBA00022722"/>
    </source>
</evidence>
<evidence type="ECO:0000256" key="6">
    <source>
        <dbReference type="ARBA" id="ARBA00023157"/>
    </source>
</evidence>
<evidence type="ECO:0000256" key="7">
    <source>
        <dbReference type="ARBA" id="ARBA00023180"/>
    </source>
</evidence>
<gene>
    <name evidence="8" type="ORF">AAWM_03629</name>
</gene>
<name>A0A401KN94_ASPAW</name>
<keyword evidence="5" id="KW-0378">Hydrolase</keyword>
<dbReference type="GO" id="GO:0003676">
    <property type="term" value="F:nucleic acid binding"/>
    <property type="evidence" value="ECO:0007669"/>
    <property type="project" value="InterPro"/>
</dbReference>
<sequence length="635" mass="71964">MPVKDYGIWKAFPAHYEFEDRFEDPKSPHLSLYYHDNNAKMPQFDREYRHKHKGNPPNKLKPREIPGLFRAAINIKSTAKESRLAYWVNHNIVEHPIAEKLSSLDFGFHPIDQITDFDGKGLDYIRGNLFTTKSGRVLPHDIPGTNNDIIDVLEPEVKKAIHHKATIYLFGSMFNTRNGIHNVHMNQGNIPHFVKDDGVFQDGGLLIEYDDHWTGVFLAFASQAAHTDDHNGHAFAKHVVTWADILPQEIIENSVTIKEALVNPRGRDDRVALSSWRVHNAAGQVQALPQNAALDSRAMKKFEMSNCPLSNNGDTITLLNEEGLRVDGVIIFLFTFIALASQPVIAWGDVGHRAIAYLAEKYLTDAGSNLVNELLANDKNYDISDAATWADTIKWKRPLTRPLHYINPDDEPPKSCFVSYPHDCPPKGCIISQMANMTRQINDRRANMTQQKEALMFLIHLFGDLHQPLHVTGVARGGNDIHVCFDGKDHCNNDTKRWNLHSVWDTAIPHKINGIKHSLKHNPERLASAKWADRLHEENKLRPADIECANTQEPLECIMQWATESNQLNCDFAMKKGLQWLEKTDLGGKYYEVAAPIVDDQIFKAAIRLAAWINALAKDRENADNFRGVHLQGDL</sequence>
<dbReference type="Proteomes" id="UP000286921">
    <property type="component" value="Unassembled WGS sequence"/>
</dbReference>
<dbReference type="GO" id="GO:0006308">
    <property type="term" value="P:DNA catabolic process"/>
    <property type="evidence" value="ECO:0007669"/>
    <property type="project" value="InterPro"/>
</dbReference>
<evidence type="ECO:0000256" key="1">
    <source>
        <dbReference type="ARBA" id="ARBA00009547"/>
    </source>
</evidence>
<dbReference type="PANTHER" id="PTHR33146:SF26">
    <property type="entry name" value="ENDONUCLEASE 4"/>
    <property type="match status" value="1"/>
</dbReference>
<evidence type="ECO:0000313" key="8">
    <source>
        <dbReference type="EMBL" id="GCB20744.1"/>
    </source>
</evidence>
<evidence type="ECO:0000256" key="3">
    <source>
        <dbReference type="ARBA" id="ARBA00022723"/>
    </source>
</evidence>
<keyword evidence="6" id="KW-1015">Disulfide bond</keyword>
<dbReference type="EMBL" id="BDHI01000007">
    <property type="protein sequence ID" value="GCB20744.1"/>
    <property type="molecule type" value="Genomic_DNA"/>
</dbReference>
<organism evidence="8 9">
    <name type="scientific">Aspergillus awamori</name>
    <name type="common">Black koji mold</name>
    <dbReference type="NCBI Taxonomy" id="105351"/>
    <lineage>
        <taxon>Eukaryota</taxon>
        <taxon>Fungi</taxon>
        <taxon>Dikarya</taxon>
        <taxon>Ascomycota</taxon>
        <taxon>Pezizomycotina</taxon>
        <taxon>Eurotiomycetes</taxon>
        <taxon>Eurotiomycetidae</taxon>
        <taxon>Eurotiales</taxon>
        <taxon>Aspergillaceae</taxon>
        <taxon>Aspergillus</taxon>
    </lineage>
</organism>
<evidence type="ECO:0000256" key="4">
    <source>
        <dbReference type="ARBA" id="ARBA00022759"/>
    </source>
</evidence>
<dbReference type="AlphaFoldDB" id="A0A401KN94"/>
<comment type="similarity">
    <text evidence="1">Belongs to the nuclease type I family.</text>
</comment>
<dbReference type="Pfam" id="PF02265">
    <property type="entry name" value="S1-P1_nuclease"/>
    <property type="match status" value="1"/>
</dbReference>
<keyword evidence="7" id="KW-0325">Glycoprotein</keyword>
<evidence type="ECO:0000256" key="5">
    <source>
        <dbReference type="ARBA" id="ARBA00022801"/>
    </source>
</evidence>
<dbReference type="GO" id="GO:0046872">
    <property type="term" value="F:metal ion binding"/>
    <property type="evidence" value="ECO:0007669"/>
    <property type="project" value="UniProtKB-KW"/>
</dbReference>
<dbReference type="GO" id="GO:0016788">
    <property type="term" value="F:hydrolase activity, acting on ester bonds"/>
    <property type="evidence" value="ECO:0007669"/>
    <property type="project" value="InterPro"/>
</dbReference>
<keyword evidence="9" id="KW-1185">Reference proteome</keyword>
<comment type="caution">
    <text evidence="8">The sequence shown here is derived from an EMBL/GenBank/DDBJ whole genome shotgun (WGS) entry which is preliminary data.</text>
</comment>
<dbReference type="Gene3D" id="1.10.575.10">
    <property type="entry name" value="P1 Nuclease"/>
    <property type="match status" value="1"/>
</dbReference>
<dbReference type="STRING" id="105351.A0A401KN94"/>
<keyword evidence="3" id="KW-0479">Metal-binding</keyword>
<dbReference type="Pfam" id="PF10042">
    <property type="entry name" value="DUF2278"/>
    <property type="match status" value="1"/>
</dbReference>